<dbReference type="GO" id="GO:0106361">
    <property type="term" value="F:protein-arginine rhamnosyltransferase activity"/>
    <property type="evidence" value="ECO:0007669"/>
    <property type="project" value="InterPro"/>
</dbReference>
<dbReference type="InterPro" id="IPR016633">
    <property type="entry name" value="EarP"/>
</dbReference>
<organism evidence="8 9">
    <name type="scientific">Rugamonas apoptosis</name>
    <dbReference type="NCBI Taxonomy" id="2758570"/>
    <lineage>
        <taxon>Bacteria</taxon>
        <taxon>Pseudomonadati</taxon>
        <taxon>Pseudomonadota</taxon>
        <taxon>Betaproteobacteria</taxon>
        <taxon>Burkholderiales</taxon>
        <taxon>Oxalobacteraceae</taxon>
        <taxon>Telluria group</taxon>
        <taxon>Rugamonas</taxon>
    </lineage>
</organism>
<gene>
    <name evidence="8" type="primary">earP</name>
    <name evidence="8" type="ORF">H3H39_08780</name>
</gene>
<dbReference type="NCBIfam" id="TIGR03837">
    <property type="entry name" value="efp_Arg_rhamno"/>
    <property type="match status" value="1"/>
</dbReference>
<evidence type="ECO:0000256" key="6">
    <source>
        <dbReference type="ARBA" id="ARBA00030025"/>
    </source>
</evidence>
<dbReference type="AlphaFoldDB" id="A0A7W2F8N7"/>
<name>A0A7W2F8N7_9BURK</name>
<evidence type="ECO:0000256" key="3">
    <source>
        <dbReference type="ARBA" id="ARBA00024303"/>
    </source>
</evidence>
<keyword evidence="9" id="KW-1185">Reference proteome</keyword>
<comment type="function">
    <text evidence="3">Protein-arginine rhamnosyltransferase that catalyzes the transfer of a single rhamnose to elongation factor P (EF-P) on 'Lys-32', a modification required for EF-P-dependent rescue of polyproline stalled ribosomes.</text>
</comment>
<evidence type="ECO:0000313" key="9">
    <source>
        <dbReference type="Proteomes" id="UP000573499"/>
    </source>
</evidence>
<keyword evidence="8" id="KW-0648">Protein biosynthesis</keyword>
<protein>
    <recommendedName>
        <fullName evidence="5">Protein-arginine rhamnosyltransferase</fullName>
    </recommendedName>
    <alternativeName>
        <fullName evidence="6">EF-P arginine rhamnosyltransferase</fullName>
    </alternativeName>
</protein>
<proteinExistence type="inferred from homology"/>
<keyword evidence="2 8" id="KW-0808">Transferase</keyword>
<dbReference type="Pfam" id="PF10093">
    <property type="entry name" value="EarP"/>
    <property type="match status" value="2"/>
</dbReference>
<evidence type="ECO:0000256" key="1">
    <source>
        <dbReference type="ARBA" id="ARBA00022676"/>
    </source>
</evidence>
<evidence type="ECO:0000256" key="2">
    <source>
        <dbReference type="ARBA" id="ARBA00022679"/>
    </source>
</evidence>
<evidence type="ECO:0000313" key="8">
    <source>
        <dbReference type="EMBL" id="MBA5687140.1"/>
    </source>
</evidence>
<comment type="catalytic activity">
    <reaction evidence="7">
        <text>dTDP-beta-L-rhamnose + L-arginyl-[protein] = N(omega)-(alpha-L-rhamnosyl)-L-arginyl-[protein] + dTDP + H(+)</text>
        <dbReference type="Rhea" id="RHEA:66692"/>
        <dbReference type="Rhea" id="RHEA-COMP:10532"/>
        <dbReference type="Rhea" id="RHEA-COMP:17096"/>
        <dbReference type="ChEBI" id="CHEBI:15378"/>
        <dbReference type="ChEBI" id="CHEBI:29965"/>
        <dbReference type="ChEBI" id="CHEBI:57510"/>
        <dbReference type="ChEBI" id="CHEBI:58369"/>
        <dbReference type="ChEBI" id="CHEBI:167445"/>
    </reaction>
    <physiologicalReaction direction="left-to-right" evidence="7">
        <dbReference type="Rhea" id="RHEA:66693"/>
    </physiologicalReaction>
</comment>
<comment type="caution">
    <text evidence="8">The sequence shown here is derived from an EMBL/GenBank/DDBJ whole genome shotgun (WGS) entry which is preliminary data.</text>
</comment>
<evidence type="ECO:0000256" key="7">
    <source>
        <dbReference type="ARBA" id="ARBA00048472"/>
    </source>
</evidence>
<keyword evidence="1" id="KW-0328">Glycosyltransferase</keyword>
<comment type="similarity">
    <text evidence="4">Belongs to the glycosyltransferase 104 family.</text>
</comment>
<keyword evidence="8" id="KW-0251">Elongation factor</keyword>
<evidence type="ECO:0000256" key="4">
    <source>
        <dbReference type="ARBA" id="ARBA00024346"/>
    </source>
</evidence>
<evidence type="ECO:0000256" key="5">
    <source>
        <dbReference type="ARBA" id="ARBA00024416"/>
    </source>
</evidence>
<dbReference type="EMBL" id="JACEZU010000003">
    <property type="protein sequence ID" value="MBA5687140.1"/>
    <property type="molecule type" value="Genomic_DNA"/>
</dbReference>
<dbReference type="Proteomes" id="UP000573499">
    <property type="component" value="Unassembled WGS sequence"/>
</dbReference>
<accession>A0A7W2F8N7</accession>
<reference evidence="8 9" key="1">
    <citation type="submission" date="2020-07" db="EMBL/GenBank/DDBJ databases">
        <title>Novel species isolated from subtropical streams in China.</title>
        <authorList>
            <person name="Lu H."/>
        </authorList>
    </citation>
    <scope>NUCLEOTIDE SEQUENCE [LARGE SCALE GENOMIC DNA]</scope>
    <source>
        <strain evidence="8 9">LX47W</strain>
    </source>
</reference>
<dbReference type="GO" id="GO:0003746">
    <property type="term" value="F:translation elongation factor activity"/>
    <property type="evidence" value="ECO:0007669"/>
    <property type="project" value="UniProtKB-KW"/>
</dbReference>
<sequence length="640" mass="68795">MMASPSDLNPTGTGVGATAALAARRWPFHFNAHVRAAFFAGLGVDMLRVAYARRISLCCNCAAPVPQLFAQLQAAATPTLCLVPEGEAREAVAAFLQADAVAGARARATRGGLTVQVLPALDAQAYDHLLWACDFNFVRGDAQLARAQLAARPFIWQAEEGVGTLAGAGAGAGAGAAGTDAAAQAFVSSYGVALPTHASAILAEAFQVWNGAGERYAALGACLAGPVSCLLAPHSRAWAEALPDSLEAPAQDHPTTLAIFCKVVDNYGDVGICWRMARQLQHEHGVAVELWVDNLHSFRRICPEVRTDTEVQQVSGVTVRHWHSQDGEFEAADVADIVIEFFGCDIPEGYIAAMVQCEPRPVWLNLEGLTAEEWVEGCHTLPSSHPRLPLTKHFFFPGFTAKTGGLLVEAALDERRRQFQADPAAMAAFLAQLGLSAAEIAARKVSMFCYPHAPVAALFAAWEQGAEPVTCLVPEGVATDAVRSFLGVDAVAGAAATSGALTVRVLPFVPQPEYDKLLWACDLNFVRGEDSFVRAQWAGKPFVWHIYPQEENLHHKKLRAFLHRYAAGLDGLSAFSLYWNGAGTDDQHSAPLWSALQVEMPAIATRAADWQRQILENGDMTGNLLKFSRVLQSVKQENRV</sequence>